<comment type="similarity">
    <text evidence="2">Belongs to the ABC transporter superfamily.</text>
</comment>
<accession>A0ABY4EDU1</accession>
<dbReference type="GO" id="GO:0005524">
    <property type="term" value="F:ATP binding"/>
    <property type="evidence" value="ECO:0007669"/>
    <property type="project" value="UniProtKB-KW"/>
</dbReference>
<keyword evidence="4" id="KW-1003">Cell membrane</keyword>
<protein>
    <submittedName>
        <fullName evidence="10">ATP-binding cassette domain-containing protein</fullName>
    </submittedName>
</protein>
<proteinExistence type="inferred from homology"/>
<dbReference type="EMBL" id="CP095073">
    <property type="protein sequence ID" value="UOQ42621.1"/>
    <property type="molecule type" value="Genomic_DNA"/>
</dbReference>
<evidence type="ECO:0000313" key="10">
    <source>
        <dbReference type="EMBL" id="UOQ42621.1"/>
    </source>
</evidence>
<reference evidence="10 11" key="1">
    <citation type="submission" date="2022-04" db="EMBL/GenBank/DDBJ databases">
        <title>Halobacillus sp. isolated from saltern.</title>
        <authorList>
            <person name="Won M."/>
            <person name="Lee C.-M."/>
            <person name="Woen H.-Y."/>
            <person name="Kwon S.-W."/>
        </authorList>
    </citation>
    <scope>NUCLEOTIDE SEQUENCE [LARGE SCALE GENOMIC DNA]</scope>
    <source>
        <strain evidence="10 11">SSBR10-3</strain>
    </source>
</reference>
<dbReference type="PANTHER" id="PTHR43553">
    <property type="entry name" value="HEAVY METAL TRANSPORTER"/>
    <property type="match status" value="1"/>
</dbReference>
<dbReference type="PROSITE" id="PS00211">
    <property type="entry name" value="ABC_TRANSPORTER_1"/>
    <property type="match status" value="1"/>
</dbReference>
<evidence type="ECO:0000256" key="8">
    <source>
        <dbReference type="ARBA" id="ARBA00023136"/>
    </source>
</evidence>
<evidence type="ECO:0000256" key="7">
    <source>
        <dbReference type="ARBA" id="ARBA00022967"/>
    </source>
</evidence>
<dbReference type="InterPro" id="IPR027417">
    <property type="entry name" value="P-loop_NTPase"/>
</dbReference>
<keyword evidence="8" id="KW-0472">Membrane</keyword>
<dbReference type="Gene3D" id="3.40.50.300">
    <property type="entry name" value="P-loop containing nucleotide triphosphate hydrolases"/>
    <property type="match status" value="2"/>
</dbReference>
<dbReference type="InterPro" id="IPR003439">
    <property type="entry name" value="ABC_transporter-like_ATP-bd"/>
</dbReference>
<dbReference type="SUPFAM" id="SSF52540">
    <property type="entry name" value="P-loop containing nucleoside triphosphate hydrolases"/>
    <property type="match status" value="2"/>
</dbReference>
<dbReference type="RefSeq" id="WP_244707879.1">
    <property type="nucleotide sequence ID" value="NZ_CP095073.1"/>
</dbReference>
<name>A0ABY4EDU1_9BACI</name>
<dbReference type="InterPro" id="IPR017871">
    <property type="entry name" value="ABC_transporter-like_CS"/>
</dbReference>
<comment type="subcellular location">
    <subcellularLocation>
        <location evidence="1">Cell membrane</location>
        <topology evidence="1">Peripheral membrane protein</topology>
    </subcellularLocation>
</comment>
<keyword evidence="11" id="KW-1185">Reference proteome</keyword>
<keyword evidence="7" id="KW-1278">Translocase</keyword>
<evidence type="ECO:0000256" key="4">
    <source>
        <dbReference type="ARBA" id="ARBA00022475"/>
    </source>
</evidence>
<dbReference type="PANTHER" id="PTHR43553:SF27">
    <property type="entry name" value="ENERGY-COUPLING FACTOR TRANSPORTER ATP-BINDING PROTEIN ECFA2"/>
    <property type="match status" value="1"/>
</dbReference>
<dbReference type="CDD" id="cd03225">
    <property type="entry name" value="ABC_cobalt_CbiO_domain1"/>
    <property type="match status" value="2"/>
</dbReference>
<evidence type="ECO:0000256" key="6">
    <source>
        <dbReference type="ARBA" id="ARBA00022840"/>
    </source>
</evidence>
<dbReference type="InterPro" id="IPR003593">
    <property type="entry name" value="AAA+_ATPase"/>
</dbReference>
<evidence type="ECO:0000313" key="11">
    <source>
        <dbReference type="Proteomes" id="UP000831787"/>
    </source>
</evidence>
<evidence type="ECO:0000256" key="2">
    <source>
        <dbReference type="ARBA" id="ARBA00005417"/>
    </source>
</evidence>
<dbReference type="Proteomes" id="UP000831787">
    <property type="component" value="Chromosome"/>
</dbReference>
<dbReference type="PROSITE" id="PS50893">
    <property type="entry name" value="ABC_TRANSPORTER_2"/>
    <property type="match status" value="2"/>
</dbReference>
<dbReference type="SMART" id="SM00382">
    <property type="entry name" value="AAA"/>
    <property type="match status" value="2"/>
</dbReference>
<keyword evidence="5" id="KW-0547">Nucleotide-binding</keyword>
<evidence type="ECO:0000259" key="9">
    <source>
        <dbReference type="PROSITE" id="PS50893"/>
    </source>
</evidence>
<evidence type="ECO:0000256" key="3">
    <source>
        <dbReference type="ARBA" id="ARBA00022448"/>
    </source>
</evidence>
<dbReference type="Pfam" id="PF00005">
    <property type="entry name" value="ABC_tran"/>
    <property type="match status" value="2"/>
</dbReference>
<organism evidence="10 11">
    <name type="scientific">Halobacillus salinarum</name>
    <dbReference type="NCBI Taxonomy" id="2932257"/>
    <lineage>
        <taxon>Bacteria</taxon>
        <taxon>Bacillati</taxon>
        <taxon>Bacillota</taxon>
        <taxon>Bacilli</taxon>
        <taxon>Bacillales</taxon>
        <taxon>Bacillaceae</taxon>
        <taxon>Halobacillus</taxon>
    </lineage>
</organism>
<gene>
    <name evidence="10" type="ORF">MUN89_11595</name>
</gene>
<feature type="domain" description="ABC transporter" evidence="9">
    <location>
        <begin position="13"/>
        <end position="239"/>
    </location>
</feature>
<evidence type="ECO:0000256" key="5">
    <source>
        <dbReference type="ARBA" id="ARBA00022741"/>
    </source>
</evidence>
<dbReference type="InterPro" id="IPR015856">
    <property type="entry name" value="ABC_transpr_CbiO/EcfA_su"/>
</dbReference>
<evidence type="ECO:0000256" key="1">
    <source>
        <dbReference type="ARBA" id="ARBA00004202"/>
    </source>
</evidence>
<sequence>MNPWTEITEKYGIKNLRLKFPQTEKLLFKDVTFTFNKGEKILIVGPSGSGKSTLLQVLSGLIPHSIQVPIKTDAANLPESRGIVFQDPDSQFCMPYVDEEIAFVLENLQIAREDMDQYISSYLEKVGLRLATSHQQIRWMSGGMKQRAAIASVLALEPEVLFLDEPTALLDREGTQEVWNTIKSISRDRTVIAVEHKIDQAIDFADRMIVMNEQGLLIADGRPQDILTEYKGVLDEQGIWHPGVWKSYLEKKEKQESYPLLSEPPVLSVSNLNAVRGRTSIIQAEELCAYRGEWVTVTGKNGAGKSTLLHALMGLVKSTGDIMVCGKKKTKTKSIANEVQLVFQNPEHQFVTQSVQEEVAHTLRLHKWDSQKAENRVQELLSRFHLTSKKNMHPYQLSMGQKRRLSLAAALAAAPSVLLLDEPTFGQDAKNTFAILDHLEELKRLGTAIIMVTHDENIVKHLSTKTWHAADGTIIEMDSFQDRGEVHHG</sequence>
<keyword evidence="3" id="KW-0813">Transport</keyword>
<feature type="domain" description="ABC transporter" evidence="9">
    <location>
        <begin position="267"/>
        <end position="486"/>
    </location>
</feature>
<keyword evidence="6 10" id="KW-0067">ATP-binding</keyword>
<dbReference type="InterPro" id="IPR050095">
    <property type="entry name" value="ECF_ABC_transporter_ATP-bd"/>
</dbReference>